<dbReference type="Gene3D" id="1.10.10.1710">
    <property type="entry name" value="Deoxyribodipyrimidine photolyase-related"/>
    <property type="match status" value="1"/>
</dbReference>
<dbReference type="PANTHER" id="PTHR38657">
    <property type="entry name" value="SLR1343 PROTEIN"/>
    <property type="match status" value="1"/>
</dbReference>
<dbReference type="SUPFAM" id="SSF48173">
    <property type="entry name" value="Cryptochrome/photolyase FAD-binding domain"/>
    <property type="match status" value="1"/>
</dbReference>
<dbReference type="PANTHER" id="PTHR38657:SF1">
    <property type="entry name" value="SLR1343 PROTEIN"/>
    <property type="match status" value="1"/>
</dbReference>
<comment type="caution">
    <text evidence="1">The sequence shown here is derived from an EMBL/GenBank/DDBJ whole genome shotgun (WGS) entry which is preliminary data.</text>
</comment>
<protein>
    <submittedName>
        <fullName evidence="1">Deoxyribodipyrimidine photolyase</fullName>
    </submittedName>
</protein>
<name>A0A1C3EKG3_9GAMM</name>
<evidence type="ECO:0000313" key="1">
    <source>
        <dbReference type="EMBL" id="ODA33736.1"/>
    </source>
</evidence>
<sequence length="517" mass="60158">MKTKTIRLILGDQLNASHSWFKERDDSVLYLVCEMKQETAYVKHHVQKVTAFFLAMEKFALALQKAGHNVTHLTLDDTANDKTFLSLITRLCKEHKAIRFEYQHPDEFRLNEQFNELQIELQKCGIQSVCYDSEHFLLPFEEISTNFTKGKHLRLETFYRKMRKRFDVLMESDKPVGGKWNYDADNRKKLKKSDIAEIPAPLVFDHSTSEVAERLARHEVQTIGEMEDSLGWPVSRSDALKLLDFFIQHQLPDFGRFQDAMTCQTPHSWSLYHSRLSFALNAKMLQPMQVIQAAVSAYLADHASIQAVEGFIRQILGWREYIRGIYWCNMPEYAEKNHFEATRDVPEFFWNGETGMKCMSETIKQSLKTAYAHHIQRLMVTGNFSLLTGLNPDQVDAWYLGIYIDAIEWVEMPNTRGMSLFADGGIIATKPYCASGSYISRMSDYCSHCKYKVKLKTGDDACPLNSLYWDFMVRHRDELTRNPRIGMIFGNWDRLEDNEQQAILSRADWIRNNLDQL</sequence>
<organism evidence="1 2">
    <name type="scientific">Veronia pacifica</name>
    <dbReference type="NCBI Taxonomy" id="1080227"/>
    <lineage>
        <taxon>Bacteria</taxon>
        <taxon>Pseudomonadati</taxon>
        <taxon>Pseudomonadota</taxon>
        <taxon>Gammaproteobacteria</taxon>
        <taxon>Vibrionales</taxon>
        <taxon>Vibrionaceae</taxon>
        <taxon>Veronia</taxon>
    </lineage>
</organism>
<dbReference type="GO" id="GO:0016829">
    <property type="term" value="F:lyase activity"/>
    <property type="evidence" value="ECO:0007669"/>
    <property type="project" value="UniProtKB-KW"/>
</dbReference>
<gene>
    <name evidence="1" type="ORF">A8L45_08855</name>
</gene>
<reference evidence="1 2" key="1">
    <citation type="submission" date="2016-05" db="EMBL/GenBank/DDBJ databases">
        <title>Genomic Taxonomy of the Vibrionaceae.</title>
        <authorList>
            <person name="Gomez-Gil B."/>
            <person name="Enciso-Ibarra J."/>
        </authorList>
    </citation>
    <scope>NUCLEOTIDE SEQUENCE [LARGE SCALE GENOMIC DNA]</scope>
    <source>
        <strain evidence="1 2">CAIM 1920</strain>
    </source>
</reference>
<dbReference type="OrthoDB" id="5288100at2"/>
<dbReference type="Proteomes" id="UP000094936">
    <property type="component" value="Unassembled WGS sequence"/>
</dbReference>
<dbReference type="InterPro" id="IPR036134">
    <property type="entry name" value="Crypto/Photolyase_FAD-like_sf"/>
</dbReference>
<dbReference type="STRING" id="1080227.A8L45_08855"/>
<dbReference type="AlphaFoldDB" id="A0A1C3EKG3"/>
<keyword evidence="1" id="KW-0456">Lyase</keyword>
<dbReference type="Gene3D" id="3.40.50.620">
    <property type="entry name" value="HUPs"/>
    <property type="match status" value="1"/>
</dbReference>
<accession>A0A1C3EKG3</accession>
<dbReference type="Gene3D" id="1.10.579.10">
    <property type="entry name" value="DNA Cyclobutane Dipyrimidine Photolyase, subunit A, domain 3"/>
    <property type="match status" value="1"/>
</dbReference>
<dbReference type="InterPro" id="IPR052551">
    <property type="entry name" value="UV-DNA_repair_photolyase"/>
</dbReference>
<dbReference type="Pfam" id="PF04244">
    <property type="entry name" value="DPRP"/>
    <property type="match status" value="1"/>
</dbReference>
<keyword evidence="2" id="KW-1185">Reference proteome</keyword>
<evidence type="ECO:0000313" key="2">
    <source>
        <dbReference type="Proteomes" id="UP000094936"/>
    </source>
</evidence>
<dbReference type="RefSeq" id="WP_068901367.1">
    <property type="nucleotide sequence ID" value="NZ_JBHUIF010000015.1"/>
</dbReference>
<proteinExistence type="predicted"/>
<dbReference type="Gene3D" id="1.25.40.80">
    <property type="match status" value="1"/>
</dbReference>
<dbReference type="InterPro" id="IPR014729">
    <property type="entry name" value="Rossmann-like_a/b/a_fold"/>
</dbReference>
<dbReference type="EMBL" id="LYBM01000013">
    <property type="protein sequence ID" value="ODA33736.1"/>
    <property type="molecule type" value="Genomic_DNA"/>
</dbReference>
<dbReference type="InterPro" id="IPR007357">
    <property type="entry name" value="PhrB-like"/>
</dbReference>